<reference evidence="2" key="1">
    <citation type="journal article" date="2008" name="BMC Genomics">
        <title>Analysis of 4,664 high-quality sequence-finished poplar full-length cDNA clones and their utility for the discovery of genes responding to insect feeding.</title>
        <authorList>
            <person name="Ralph S.G."/>
            <person name="Chun H.J."/>
            <person name="Cooper D."/>
            <person name="Kirkpatrick R."/>
            <person name="Kolosova N."/>
            <person name="Gunter L."/>
            <person name="Tuskan G.A."/>
            <person name="Douglas C.J."/>
            <person name="Holt R.A."/>
            <person name="Jones S.J."/>
            <person name="Marra M.A."/>
            <person name="Bohlmann J."/>
        </authorList>
    </citation>
    <scope>NUCLEOTIDE SEQUENCE</scope>
    <source>
        <tissue evidence="2">Sapling trees one metre in height and grown under greenhouse conditions were exposed to continuous feeding by Malacosoma disstria Hubner</tissue>
    </source>
</reference>
<accession>A9PIT4</accession>
<keyword evidence="1" id="KW-0812">Transmembrane</keyword>
<keyword evidence="1" id="KW-0472">Membrane</keyword>
<organism evidence="2">
    <name type="scientific">Populus trichocarpa x Populus deltoides</name>
    <dbReference type="NCBI Taxonomy" id="3695"/>
    <lineage>
        <taxon>Eukaryota</taxon>
        <taxon>Viridiplantae</taxon>
        <taxon>Streptophyta</taxon>
        <taxon>Embryophyta</taxon>
        <taxon>Tracheophyta</taxon>
        <taxon>Spermatophyta</taxon>
        <taxon>Magnoliopsida</taxon>
        <taxon>eudicotyledons</taxon>
        <taxon>Gunneridae</taxon>
        <taxon>Pentapetalae</taxon>
        <taxon>rosids</taxon>
        <taxon>fabids</taxon>
        <taxon>Malpighiales</taxon>
        <taxon>Salicaceae</taxon>
        <taxon>Saliceae</taxon>
        <taxon>Populus</taxon>
    </lineage>
</organism>
<proteinExistence type="evidence at transcript level"/>
<name>A9PIT4_9ROSI</name>
<dbReference type="EMBL" id="EF148312">
    <property type="protein sequence ID" value="ABK96287.1"/>
    <property type="molecule type" value="mRNA"/>
</dbReference>
<feature type="transmembrane region" description="Helical" evidence="1">
    <location>
        <begin position="38"/>
        <end position="58"/>
    </location>
</feature>
<dbReference type="AlphaFoldDB" id="A9PIT4"/>
<evidence type="ECO:0000313" key="2">
    <source>
        <dbReference type="EMBL" id="ABK96287.1"/>
    </source>
</evidence>
<protein>
    <submittedName>
        <fullName evidence="2">Uncharacterized protein</fullName>
    </submittedName>
</protein>
<evidence type="ECO:0000256" key="1">
    <source>
        <dbReference type="SAM" id="Phobius"/>
    </source>
</evidence>
<sequence length="100" mass="12078">MWWLLMLLCMKVENFVERRLPLLGFQPERRFIVLGRMNVLNVRVYTVWIFLLLLSTHLETQMKVFSILNGKWSLRLRNLCLLSTYSFRFRALKLSITLLD</sequence>
<keyword evidence="1" id="KW-1133">Transmembrane helix</keyword>